<dbReference type="Proteomes" id="UP001067708">
    <property type="component" value="Unassembled WGS sequence"/>
</dbReference>
<gene>
    <name evidence="1" type="ORF">O0535_23410</name>
</gene>
<evidence type="ECO:0000313" key="2">
    <source>
        <dbReference type="Proteomes" id="UP001067708"/>
    </source>
</evidence>
<reference evidence="1" key="1">
    <citation type="submission" date="2022-09" db="EMBL/GenBank/DDBJ databases">
        <title>Genome analysis and characterization of larvicidal activity of Brevibacillus strains.</title>
        <authorList>
            <person name="Patrusheva E.V."/>
            <person name="Izotova A.O."/>
            <person name="Toshchakov S.V."/>
            <person name="Sineoky S.P."/>
        </authorList>
    </citation>
    <scope>NUCLEOTIDE SEQUENCE</scope>
    <source>
        <strain evidence="1">VKPM_B-13244</strain>
    </source>
</reference>
<organism evidence="1 2">
    <name type="scientific">Brevibacillus halotolerans</name>
    <dbReference type="NCBI Taxonomy" id="1507437"/>
    <lineage>
        <taxon>Bacteria</taxon>
        <taxon>Bacillati</taxon>
        <taxon>Bacillota</taxon>
        <taxon>Bacilli</taxon>
        <taxon>Bacillales</taxon>
        <taxon>Paenibacillaceae</taxon>
        <taxon>Brevibacillus</taxon>
    </lineage>
</organism>
<accession>A0ABT4I3P1</accession>
<comment type="caution">
    <text evidence="1">The sequence shown here is derived from an EMBL/GenBank/DDBJ whole genome shotgun (WGS) entry which is preliminary data.</text>
</comment>
<sequence length="56" mass="6515">MTPDEFEKHMKEIFPKGNYDEEIAHQKADELMCNLLCSLGYEAGVEVFEKASKWYA</sequence>
<dbReference type="RefSeq" id="WP_258418472.1">
    <property type="nucleotide sequence ID" value="NZ_JAPTNG010000027.1"/>
</dbReference>
<keyword evidence="2" id="KW-1185">Reference proteome</keyword>
<proteinExistence type="predicted"/>
<name>A0ABT4I3P1_9BACL</name>
<dbReference type="EMBL" id="JAPTNG010000027">
    <property type="protein sequence ID" value="MCZ0833659.1"/>
    <property type="molecule type" value="Genomic_DNA"/>
</dbReference>
<protein>
    <submittedName>
        <fullName evidence="1">Uncharacterized protein</fullName>
    </submittedName>
</protein>
<evidence type="ECO:0000313" key="1">
    <source>
        <dbReference type="EMBL" id="MCZ0833659.1"/>
    </source>
</evidence>